<dbReference type="Proteomes" id="UP000199225">
    <property type="component" value="Unassembled WGS sequence"/>
</dbReference>
<dbReference type="EMBL" id="FNEV01000002">
    <property type="protein sequence ID" value="SDJ18177.1"/>
    <property type="molecule type" value="Genomic_DNA"/>
</dbReference>
<dbReference type="STRING" id="86666.SAMN04490247_1127"/>
<name>A0A1G8RMG2_9BACI</name>
<gene>
    <name evidence="1" type="ORF">SAMN04490247_1127</name>
</gene>
<keyword evidence="2" id="KW-1185">Reference proteome</keyword>
<reference evidence="2" key="1">
    <citation type="submission" date="2016-10" db="EMBL/GenBank/DDBJ databases">
        <authorList>
            <person name="Varghese N."/>
            <person name="Submissions S."/>
        </authorList>
    </citation>
    <scope>NUCLEOTIDE SEQUENCE [LARGE SCALE GENOMIC DNA]</scope>
    <source>
        <strain evidence="2">DSM 4771</strain>
    </source>
</reference>
<accession>A0A1G8RMG2</accession>
<protein>
    <submittedName>
        <fullName evidence="1">Uncharacterized protein</fullName>
    </submittedName>
</protein>
<evidence type="ECO:0000313" key="2">
    <source>
        <dbReference type="Proteomes" id="UP000199225"/>
    </source>
</evidence>
<proteinExistence type="predicted"/>
<evidence type="ECO:0000313" key="1">
    <source>
        <dbReference type="EMBL" id="SDJ18177.1"/>
    </source>
</evidence>
<organism evidence="1 2">
    <name type="scientific">Salimicrobium halophilum</name>
    <dbReference type="NCBI Taxonomy" id="86666"/>
    <lineage>
        <taxon>Bacteria</taxon>
        <taxon>Bacillati</taxon>
        <taxon>Bacillota</taxon>
        <taxon>Bacilli</taxon>
        <taxon>Bacillales</taxon>
        <taxon>Bacillaceae</taxon>
        <taxon>Salimicrobium</taxon>
    </lineage>
</organism>
<sequence length="37" mass="4258">MTHISTARPSNYKRGEGQMIKRMGVFMDWLNAEKDSA</sequence>
<dbReference type="AlphaFoldDB" id="A0A1G8RMG2"/>